<evidence type="ECO:0000256" key="1">
    <source>
        <dbReference type="SAM" id="MobiDB-lite"/>
    </source>
</evidence>
<evidence type="ECO:0000313" key="3">
    <source>
        <dbReference type="EMBL" id="CAL8090591.1"/>
    </source>
</evidence>
<evidence type="ECO:0000313" key="4">
    <source>
        <dbReference type="Proteomes" id="UP001642540"/>
    </source>
</evidence>
<sequence>MGLKKRADLENKELTFPAIVIYSYGLTGFIFPAGVSILPFVLRTTPFNELLKFALPSFIMKYKNVELILSSLYVMILGYPAVFNVIQLLAVVFIILYEARFMMQPAHQPEVAVNSKSINLLAMRRARKKLKKSKSEGSNARGNDAEMKMPKLCSNKPTTKRKARALLSKIIPSTQLNMQYNLLKQILEKASFGMYADGYSNWIIFSPQVEHIIEHD</sequence>
<feature type="transmembrane region" description="Helical" evidence="2">
    <location>
        <begin position="21"/>
        <end position="42"/>
    </location>
</feature>
<accession>A0ABP1Q624</accession>
<dbReference type="EMBL" id="CAXLJM020000024">
    <property type="protein sequence ID" value="CAL8090591.1"/>
    <property type="molecule type" value="Genomic_DNA"/>
</dbReference>
<evidence type="ECO:0000256" key="2">
    <source>
        <dbReference type="SAM" id="Phobius"/>
    </source>
</evidence>
<dbReference type="Proteomes" id="UP001642540">
    <property type="component" value="Unassembled WGS sequence"/>
</dbReference>
<proteinExistence type="predicted"/>
<keyword evidence="4" id="KW-1185">Reference proteome</keyword>
<keyword evidence="2" id="KW-0472">Membrane</keyword>
<comment type="caution">
    <text evidence="3">The sequence shown here is derived from an EMBL/GenBank/DDBJ whole genome shotgun (WGS) entry which is preliminary data.</text>
</comment>
<gene>
    <name evidence="3" type="ORF">ODALV1_LOCUS7694</name>
</gene>
<name>A0ABP1Q624_9HEXA</name>
<keyword evidence="2" id="KW-1133">Transmembrane helix</keyword>
<organism evidence="3 4">
    <name type="scientific">Orchesella dallaii</name>
    <dbReference type="NCBI Taxonomy" id="48710"/>
    <lineage>
        <taxon>Eukaryota</taxon>
        <taxon>Metazoa</taxon>
        <taxon>Ecdysozoa</taxon>
        <taxon>Arthropoda</taxon>
        <taxon>Hexapoda</taxon>
        <taxon>Collembola</taxon>
        <taxon>Entomobryomorpha</taxon>
        <taxon>Entomobryoidea</taxon>
        <taxon>Orchesellidae</taxon>
        <taxon>Orchesellinae</taxon>
        <taxon>Orchesella</taxon>
    </lineage>
</organism>
<protein>
    <submittedName>
        <fullName evidence="3">Uncharacterized protein</fullName>
    </submittedName>
</protein>
<feature type="region of interest" description="Disordered" evidence="1">
    <location>
        <begin position="129"/>
        <end position="154"/>
    </location>
</feature>
<reference evidence="3 4" key="1">
    <citation type="submission" date="2024-08" db="EMBL/GenBank/DDBJ databases">
        <authorList>
            <person name="Cucini C."/>
            <person name="Frati F."/>
        </authorList>
    </citation>
    <scope>NUCLEOTIDE SEQUENCE [LARGE SCALE GENOMIC DNA]</scope>
</reference>
<keyword evidence="2" id="KW-0812">Transmembrane</keyword>
<feature type="transmembrane region" description="Helical" evidence="2">
    <location>
        <begin position="72"/>
        <end position="97"/>
    </location>
</feature>